<proteinExistence type="predicted"/>
<evidence type="ECO:0000313" key="1">
    <source>
        <dbReference type="EMBL" id="GFO50291.1"/>
    </source>
</evidence>
<dbReference type="EMBL" id="BLXT01008609">
    <property type="protein sequence ID" value="GFO50291.1"/>
    <property type="molecule type" value="Genomic_DNA"/>
</dbReference>
<name>A0AAV4E2R0_9GAST</name>
<evidence type="ECO:0000313" key="2">
    <source>
        <dbReference type="Proteomes" id="UP000735302"/>
    </source>
</evidence>
<accession>A0AAV4E2R0</accession>
<dbReference type="AlphaFoldDB" id="A0AAV4E2R0"/>
<protein>
    <submittedName>
        <fullName evidence="1">Uncharacterized protein</fullName>
    </submittedName>
</protein>
<organism evidence="1 2">
    <name type="scientific">Plakobranchus ocellatus</name>
    <dbReference type="NCBI Taxonomy" id="259542"/>
    <lineage>
        <taxon>Eukaryota</taxon>
        <taxon>Metazoa</taxon>
        <taxon>Spiralia</taxon>
        <taxon>Lophotrochozoa</taxon>
        <taxon>Mollusca</taxon>
        <taxon>Gastropoda</taxon>
        <taxon>Heterobranchia</taxon>
        <taxon>Euthyneura</taxon>
        <taxon>Panpulmonata</taxon>
        <taxon>Sacoglossa</taxon>
        <taxon>Placobranchoidea</taxon>
        <taxon>Plakobranchidae</taxon>
        <taxon>Plakobranchus</taxon>
    </lineage>
</organism>
<sequence>MSSSIHLEPNRTIISYGYANKNGIETTMGSESLVRFPVRKDSDILTANPNRPAMCRSRMGRLNNLLAQFTRPGNILDLIDPFKRVYF</sequence>
<reference evidence="1 2" key="1">
    <citation type="journal article" date="2021" name="Elife">
        <title>Chloroplast acquisition without the gene transfer in kleptoplastic sea slugs, Plakobranchus ocellatus.</title>
        <authorList>
            <person name="Maeda T."/>
            <person name="Takahashi S."/>
            <person name="Yoshida T."/>
            <person name="Shimamura S."/>
            <person name="Takaki Y."/>
            <person name="Nagai Y."/>
            <person name="Toyoda A."/>
            <person name="Suzuki Y."/>
            <person name="Arimoto A."/>
            <person name="Ishii H."/>
            <person name="Satoh N."/>
            <person name="Nishiyama T."/>
            <person name="Hasebe M."/>
            <person name="Maruyama T."/>
            <person name="Minagawa J."/>
            <person name="Obokata J."/>
            <person name="Shigenobu S."/>
        </authorList>
    </citation>
    <scope>NUCLEOTIDE SEQUENCE [LARGE SCALE GENOMIC DNA]</scope>
</reference>
<dbReference type="Proteomes" id="UP000735302">
    <property type="component" value="Unassembled WGS sequence"/>
</dbReference>
<keyword evidence="2" id="KW-1185">Reference proteome</keyword>
<comment type="caution">
    <text evidence="1">The sequence shown here is derived from an EMBL/GenBank/DDBJ whole genome shotgun (WGS) entry which is preliminary data.</text>
</comment>
<gene>
    <name evidence="1" type="ORF">PoB_007679600</name>
</gene>